<reference evidence="2 3" key="1">
    <citation type="submission" date="2013-11" db="EMBL/GenBank/DDBJ databases">
        <title>Metagenomic analysis of a methanogenic consortium involved in long chain n-alkane degradation.</title>
        <authorList>
            <person name="Davidova I.A."/>
            <person name="Callaghan A.V."/>
            <person name="Wawrik B."/>
            <person name="Pruitt S."/>
            <person name="Marks C."/>
            <person name="Duncan K.E."/>
            <person name="Suflita J.M."/>
        </authorList>
    </citation>
    <scope>NUCLEOTIDE SEQUENCE [LARGE SCALE GENOMIC DNA]</scope>
    <source>
        <strain evidence="2 3">SPR</strain>
    </source>
</reference>
<sequence>MKLPAFGMIKQLYPHNPLPDAAAWVNQEFARTDFLKTVKPGQSVAITAGSRGIKSMPQVLAGIVHEVKKAGGKPFIIPAMGSHGGGTGPGQAELLDHLGINEKTVGAPIHDRYDPIKVGEAKGMVPVYADKASKEADHVILVNRVKEHTEYQGETESGLIKMAAIGLGRQMGAETTHRLAVNITYYEALHAVAKVLFENLNVLGGVAILEDQLNTMRRLEAVPVDLIFEREPEILKETISYKPKLPYEELDLLIIDEIGKEISGTGADTKVVGRIMNIYEKEAKSPNITRIVIRDLSEKTDGNAIGLGLADYTTQKAVDKINLDTTLLNCVTGGTPEKGRIPLYLANDQKAIETALRTVGVWDETTLKAAWIINSKDLEVIAVSQKLWQEAKDSENTEPLGKLLDLPFDEDGNLPKLRELIQK</sequence>
<comment type="caution">
    <text evidence="2">The sequence shown here is derived from an EMBL/GenBank/DDBJ whole genome shotgun (WGS) entry which is preliminary data.</text>
</comment>
<protein>
    <recommendedName>
        <fullName evidence="1">DUF362 domain-containing protein</fullName>
    </recommendedName>
</protein>
<dbReference type="EMBL" id="AZAC01000004">
    <property type="protein sequence ID" value="KIX15161.1"/>
    <property type="molecule type" value="Genomic_DNA"/>
</dbReference>
<dbReference type="RefSeq" id="WP_052514865.1">
    <property type="nucleotide sequence ID" value="NZ_AZAC01000004.1"/>
</dbReference>
<dbReference type="Proteomes" id="UP000032233">
    <property type="component" value="Unassembled WGS sequence"/>
</dbReference>
<organism evidence="2 3">
    <name type="scientific">Dethiosulfatarculus sandiegensis</name>
    <dbReference type="NCBI Taxonomy" id="1429043"/>
    <lineage>
        <taxon>Bacteria</taxon>
        <taxon>Pseudomonadati</taxon>
        <taxon>Thermodesulfobacteriota</taxon>
        <taxon>Desulfarculia</taxon>
        <taxon>Desulfarculales</taxon>
        <taxon>Desulfarculaceae</taxon>
        <taxon>Dethiosulfatarculus</taxon>
    </lineage>
</organism>
<feature type="domain" description="DUF362" evidence="1">
    <location>
        <begin position="55"/>
        <end position="215"/>
    </location>
</feature>
<keyword evidence="3" id="KW-1185">Reference proteome</keyword>
<dbReference type="Gene3D" id="3.40.50.11440">
    <property type="match status" value="1"/>
</dbReference>
<dbReference type="STRING" id="1429043.X474_05325"/>
<dbReference type="PATRIC" id="fig|1429043.3.peg.1133"/>
<proteinExistence type="predicted"/>
<dbReference type="InParanoid" id="A0A0D2JHE2"/>
<name>A0A0D2JHE2_9BACT</name>
<gene>
    <name evidence="2" type="ORF">X474_05325</name>
</gene>
<dbReference type="AlphaFoldDB" id="A0A0D2JHE2"/>
<accession>A0A0D2JHE2</accession>
<evidence type="ECO:0000259" key="1">
    <source>
        <dbReference type="Pfam" id="PF04015"/>
    </source>
</evidence>
<evidence type="ECO:0000313" key="2">
    <source>
        <dbReference type="EMBL" id="KIX15161.1"/>
    </source>
</evidence>
<dbReference type="InterPro" id="IPR007160">
    <property type="entry name" value="DUF362"/>
</dbReference>
<dbReference type="Pfam" id="PF04015">
    <property type="entry name" value="DUF362"/>
    <property type="match status" value="1"/>
</dbReference>
<evidence type="ECO:0000313" key="3">
    <source>
        <dbReference type="Proteomes" id="UP000032233"/>
    </source>
</evidence>